<evidence type="ECO:0000256" key="3">
    <source>
        <dbReference type="ARBA" id="ARBA00022989"/>
    </source>
</evidence>
<dbReference type="OMA" id="MVEMEIA"/>
<evidence type="ECO:0000256" key="4">
    <source>
        <dbReference type="ARBA" id="ARBA00023136"/>
    </source>
</evidence>
<dbReference type="AlphaFoldDB" id="D8SQF9"/>
<dbReference type="InParanoid" id="D8SQF9"/>
<keyword evidence="3" id="KW-1133">Transmembrane helix</keyword>
<evidence type="ECO:0000259" key="6">
    <source>
        <dbReference type="PROSITE" id="PS51469"/>
    </source>
</evidence>
<feature type="domain" description="SUN" evidence="6">
    <location>
        <begin position="157"/>
        <end position="331"/>
    </location>
</feature>
<dbReference type="GO" id="GO:0005635">
    <property type="term" value="C:nuclear envelope"/>
    <property type="evidence" value="ECO:0000318"/>
    <property type="project" value="GO_Central"/>
</dbReference>
<dbReference type="EMBL" id="GL377633">
    <property type="protein sequence ID" value="EFJ13391.1"/>
    <property type="molecule type" value="Genomic_DNA"/>
</dbReference>
<dbReference type="OrthoDB" id="342281at2759"/>
<dbReference type="PANTHER" id="PTHR12911">
    <property type="entry name" value="SAD1/UNC-84-LIKE PROTEIN-RELATED"/>
    <property type="match status" value="1"/>
</dbReference>
<dbReference type="PANTHER" id="PTHR12911:SF8">
    <property type="entry name" value="KLAROID PROTEIN-RELATED"/>
    <property type="match status" value="1"/>
</dbReference>
<reference evidence="7 8" key="1">
    <citation type="journal article" date="2011" name="Science">
        <title>The Selaginella genome identifies genetic changes associated with the evolution of vascular plants.</title>
        <authorList>
            <person name="Banks J.A."/>
            <person name="Nishiyama T."/>
            <person name="Hasebe M."/>
            <person name="Bowman J.L."/>
            <person name="Gribskov M."/>
            <person name="dePamphilis C."/>
            <person name="Albert V.A."/>
            <person name="Aono N."/>
            <person name="Aoyama T."/>
            <person name="Ambrose B.A."/>
            <person name="Ashton N.W."/>
            <person name="Axtell M.J."/>
            <person name="Barker E."/>
            <person name="Barker M.S."/>
            <person name="Bennetzen J.L."/>
            <person name="Bonawitz N.D."/>
            <person name="Chapple C."/>
            <person name="Cheng C."/>
            <person name="Correa L.G."/>
            <person name="Dacre M."/>
            <person name="DeBarry J."/>
            <person name="Dreyer I."/>
            <person name="Elias M."/>
            <person name="Engstrom E.M."/>
            <person name="Estelle M."/>
            <person name="Feng L."/>
            <person name="Finet C."/>
            <person name="Floyd S.K."/>
            <person name="Frommer W.B."/>
            <person name="Fujita T."/>
            <person name="Gramzow L."/>
            <person name="Gutensohn M."/>
            <person name="Harholt J."/>
            <person name="Hattori M."/>
            <person name="Heyl A."/>
            <person name="Hirai T."/>
            <person name="Hiwatashi Y."/>
            <person name="Ishikawa M."/>
            <person name="Iwata M."/>
            <person name="Karol K.G."/>
            <person name="Koehler B."/>
            <person name="Kolukisaoglu U."/>
            <person name="Kubo M."/>
            <person name="Kurata T."/>
            <person name="Lalonde S."/>
            <person name="Li K."/>
            <person name="Li Y."/>
            <person name="Litt A."/>
            <person name="Lyons E."/>
            <person name="Manning G."/>
            <person name="Maruyama T."/>
            <person name="Michael T.P."/>
            <person name="Mikami K."/>
            <person name="Miyazaki S."/>
            <person name="Morinaga S."/>
            <person name="Murata T."/>
            <person name="Mueller-Roeber B."/>
            <person name="Nelson D.R."/>
            <person name="Obara M."/>
            <person name="Oguri Y."/>
            <person name="Olmstead R.G."/>
            <person name="Onodera N."/>
            <person name="Petersen B.L."/>
            <person name="Pils B."/>
            <person name="Prigge M."/>
            <person name="Rensing S.A."/>
            <person name="Riano-Pachon D.M."/>
            <person name="Roberts A.W."/>
            <person name="Sato Y."/>
            <person name="Scheller H.V."/>
            <person name="Schulz B."/>
            <person name="Schulz C."/>
            <person name="Shakirov E.V."/>
            <person name="Shibagaki N."/>
            <person name="Shinohara N."/>
            <person name="Shippen D.E."/>
            <person name="Soerensen I."/>
            <person name="Sotooka R."/>
            <person name="Sugimoto N."/>
            <person name="Sugita M."/>
            <person name="Sumikawa N."/>
            <person name="Tanurdzic M."/>
            <person name="Theissen G."/>
            <person name="Ulvskov P."/>
            <person name="Wakazuki S."/>
            <person name="Weng J.K."/>
            <person name="Willats W.W."/>
            <person name="Wipf D."/>
            <person name="Wolf P.G."/>
            <person name="Yang L."/>
            <person name="Zimmer A.D."/>
            <person name="Zhu Q."/>
            <person name="Mitros T."/>
            <person name="Hellsten U."/>
            <person name="Loque D."/>
            <person name="Otillar R."/>
            <person name="Salamov A."/>
            <person name="Schmutz J."/>
            <person name="Shapiro H."/>
            <person name="Lindquist E."/>
            <person name="Lucas S."/>
            <person name="Rokhsar D."/>
            <person name="Grigoriev I.V."/>
        </authorList>
    </citation>
    <scope>NUCLEOTIDE SEQUENCE [LARGE SCALE GENOMIC DNA]</scope>
</reference>
<dbReference type="Proteomes" id="UP000001514">
    <property type="component" value="Unassembled WGS sequence"/>
</dbReference>
<keyword evidence="5" id="KW-0175">Coiled coil</keyword>
<dbReference type="Gramene" id="EFJ13391">
    <property type="protein sequence ID" value="EFJ13391"/>
    <property type="gene ID" value="SELMODRAFT_122417"/>
</dbReference>
<comment type="subcellular location">
    <subcellularLocation>
        <location evidence="1">Membrane</location>
    </subcellularLocation>
</comment>
<dbReference type="Pfam" id="PF07738">
    <property type="entry name" value="Sad1_UNC"/>
    <property type="match status" value="1"/>
</dbReference>
<evidence type="ECO:0000256" key="2">
    <source>
        <dbReference type="ARBA" id="ARBA00022692"/>
    </source>
</evidence>
<dbReference type="InterPro" id="IPR012919">
    <property type="entry name" value="SUN_dom"/>
</dbReference>
<dbReference type="HOGENOM" id="CLU_043737_3_1_1"/>
<name>D8SQF9_SELML</name>
<dbReference type="GO" id="GO:0016020">
    <property type="term" value="C:membrane"/>
    <property type="evidence" value="ECO:0007669"/>
    <property type="project" value="UniProtKB-SubCell"/>
</dbReference>
<keyword evidence="4" id="KW-0472">Membrane</keyword>
<evidence type="ECO:0000313" key="8">
    <source>
        <dbReference type="Proteomes" id="UP000001514"/>
    </source>
</evidence>
<dbReference type="InterPro" id="IPR045119">
    <property type="entry name" value="SUN1-5"/>
</dbReference>
<evidence type="ECO:0000313" key="7">
    <source>
        <dbReference type="EMBL" id="EFJ13391.1"/>
    </source>
</evidence>
<dbReference type="FunCoup" id="D8SQF9">
    <property type="interactions" value="1636"/>
</dbReference>
<dbReference type="eggNOG" id="KOG2687">
    <property type="taxonomic scope" value="Eukaryota"/>
</dbReference>
<proteinExistence type="predicted"/>
<evidence type="ECO:0000256" key="1">
    <source>
        <dbReference type="ARBA" id="ARBA00004370"/>
    </source>
</evidence>
<dbReference type="PROSITE" id="PS51469">
    <property type="entry name" value="SUN"/>
    <property type="match status" value="1"/>
</dbReference>
<dbReference type="Gene3D" id="2.60.120.260">
    <property type="entry name" value="Galactose-binding domain-like"/>
    <property type="match status" value="1"/>
</dbReference>
<sequence>MATTAWKWSRDPGVAPGISIAQMKELEDFSRKTTKWMQVQLELVDMKIGKEIEGLRRDVEDKIEEQALALETSIMNLKSQVEDMDSSVQRLTQDGLLTKKEGMELIASIIQQRAAEESGKSLTLDDVRIAARQIVEAELEKHSADGIGRVDYALGSGGGKIIEHSEGFFTGGRAGWLSILGAGLSAGGAVRHPMAHKVLEPSYGEPGQCLPLKGSNVFVEIALRTHIHPDAITIEHVPKSVAYDVTSAPKDFRVFGWLERSIQAGTIARPVKKLLLGEFSYSLDGSNIQTFSFPEEVSRELINTVRIHITSNHGSASHTCLYRVRVHGFEPSPQHF</sequence>
<protein>
    <recommendedName>
        <fullName evidence="6">SUN domain-containing protein</fullName>
    </recommendedName>
</protein>
<dbReference type="KEGG" id="smo:SELMODRAFT_122417"/>
<accession>D8SQF9</accession>
<dbReference type="STRING" id="88036.D8SQF9"/>
<evidence type="ECO:0000256" key="5">
    <source>
        <dbReference type="SAM" id="Coils"/>
    </source>
</evidence>
<gene>
    <name evidence="7" type="ORF">SELMODRAFT_122417</name>
</gene>
<organism evidence="8">
    <name type="scientific">Selaginella moellendorffii</name>
    <name type="common">Spikemoss</name>
    <dbReference type="NCBI Taxonomy" id="88036"/>
    <lineage>
        <taxon>Eukaryota</taxon>
        <taxon>Viridiplantae</taxon>
        <taxon>Streptophyta</taxon>
        <taxon>Embryophyta</taxon>
        <taxon>Tracheophyta</taxon>
        <taxon>Lycopodiopsida</taxon>
        <taxon>Selaginellales</taxon>
        <taxon>Selaginellaceae</taxon>
        <taxon>Selaginella</taxon>
    </lineage>
</organism>
<keyword evidence="2" id="KW-0812">Transmembrane</keyword>
<keyword evidence="8" id="KW-1185">Reference proteome</keyword>
<dbReference type="GO" id="GO:0043495">
    <property type="term" value="F:protein-membrane adaptor activity"/>
    <property type="evidence" value="ECO:0000318"/>
    <property type="project" value="GO_Central"/>
</dbReference>
<feature type="coiled-coil region" evidence="5">
    <location>
        <begin position="60"/>
        <end position="94"/>
    </location>
</feature>